<dbReference type="Proteomes" id="UP000540266">
    <property type="component" value="Plasmid pBS3c"/>
</dbReference>
<comment type="pathway">
    <text evidence="1">Plant hormone metabolism; auxin biosynthesis.</text>
</comment>
<dbReference type="RefSeq" id="WP_064826259.1">
    <property type="nucleotide sequence ID" value="NZ_CP013534.1"/>
</dbReference>
<dbReference type="PANTHER" id="PTHR10742:SF410">
    <property type="entry name" value="LYSINE-SPECIFIC HISTONE DEMETHYLASE 2"/>
    <property type="match status" value="1"/>
</dbReference>
<feature type="domain" description="Amine oxidase" evidence="7">
    <location>
        <begin position="25"/>
        <end position="418"/>
    </location>
</feature>
<evidence type="ECO:0000313" key="9">
    <source>
        <dbReference type="Proteomes" id="UP000540266"/>
    </source>
</evidence>
<dbReference type="InterPro" id="IPR002937">
    <property type="entry name" value="Amino_oxidase"/>
</dbReference>
<keyword evidence="8" id="KW-0614">Plasmid</keyword>
<dbReference type="SUPFAM" id="SSF54373">
    <property type="entry name" value="FAD-linked reductases, C-terminal domain"/>
    <property type="match status" value="1"/>
</dbReference>
<proteinExistence type="inferred from homology"/>
<evidence type="ECO:0000256" key="5">
    <source>
        <dbReference type="ARBA" id="ARBA00023070"/>
    </source>
</evidence>
<dbReference type="EMBL" id="CP064934">
    <property type="protein sequence ID" value="QPK12046.1"/>
    <property type="molecule type" value="Genomic_DNA"/>
</dbReference>
<evidence type="ECO:0000259" key="7">
    <source>
        <dbReference type="Pfam" id="PF01593"/>
    </source>
</evidence>
<evidence type="ECO:0000256" key="4">
    <source>
        <dbReference type="ARBA" id="ARBA00017871"/>
    </source>
</evidence>
<dbReference type="Gene3D" id="3.50.50.60">
    <property type="entry name" value="FAD/NAD(P)-binding domain"/>
    <property type="match status" value="1"/>
</dbReference>
<dbReference type="SUPFAM" id="SSF51905">
    <property type="entry name" value="FAD/NAD(P)-binding domain"/>
    <property type="match status" value="1"/>
</dbReference>
<dbReference type="AlphaFoldDB" id="A0A7X6EXM5"/>
<comment type="similarity">
    <text evidence="2">Belongs to the tryptophan 2-monooxygenase family.</text>
</comment>
<name>A0A7X6EXM5_9HYPH</name>
<dbReference type="Pfam" id="PF01593">
    <property type="entry name" value="Amino_oxidase"/>
    <property type="match status" value="1"/>
</dbReference>
<dbReference type="GeneID" id="45960286"/>
<evidence type="ECO:0000256" key="2">
    <source>
        <dbReference type="ARBA" id="ARBA00005833"/>
    </source>
</evidence>
<dbReference type="EC" id="1.13.12.3" evidence="3"/>
<evidence type="ECO:0000313" key="8">
    <source>
        <dbReference type="EMBL" id="QPK12046.1"/>
    </source>
</evidence>
<reference evidence="8 9" key="1">
    <citation type="submission" date="2020-11" db="EMBL/GenBank/DDBJ databases">
        <title>Indigenous Rhizobia Nodulating Common beans in Western Kenya.</title>
        <authorList>
            <person name="Wekesa C.S."/>
            <person name="Oelmueller R."/>
            <person name="Furch A.C."/>
        </authorList>
    </citation>
    <scope>NUCLEOTIDE SEQUENCE [LARGE SCALE GENOMIC DNA]</scope>
    <source>
        <strain evidence="9">BS3</strain>
        <plasmid evidence="8 9">pBS3c</plasmid>
    </source>
</reference>
<keyword evidence="5" id="KW-0073">Auxin biosynthesis</keyword>
<dbReference type="PANTHER" id="PTHR10742">
    <property type="entry name" value="FLAVIN MONOAMINE OXIDASE"/>
    <property type="match status" value="1"/>
</dbReference>
<dbReference type="InterPro" id="IPR050281">
    <property type="entry name" value="Flavin_monoamine_oxidase"/>
</dbReference>
<geneLocation type="plasmid" evidence="8 9">
    <name>pBS3c</name>
</geneLocation>
<evidence type="ECO:0000256" key="1">
    <source>
        <dbReference type="ARBA" id="ARBA00004814"/>
    </source>
</evidence>
<organism evidence="8 9">
    <name type="scientific">Rhizobium phaseoli</name>
    <dbReference type="NCBI Taxonomy" id="396"/>
    <lineage>
        <taxon>Bacteria</taxon>
        <taxon>Pseudomonadati</taxon>
        <taxon>Pseudomonadota</taxon>
        <taxon>Alphaproteobacteria</taxon>
        <taxon>Hyphomicrobiales</taxon>
        <taxon>Rhizobiaceae</taxon>
        <taxon>Rhizobium/Agrobacterium group</taxon>
        <taxon>Rhizobium</taxon>
    </lineage>
</organism>
<dbReference type="GO" id="GO:0050361">
    <property type="term" value="F:tryptophan 2-monooxygenase activity"/>
    <property type="evidence" value="ECO:0007669"/>
    <property type="project" value="UniProtKB-EC"/>
</dbReference>
<dbReference type="InterPro" id="IPR036188">
    <property type="entry name" value="FAD/NAD-bd_sf"/>
</dbReference>
<sequence length="426" mass="44473">MPGDNGKGADKGADKDVVIIGGGAAGVAAARRLQAIRPDLSILLLEAGDRLGGRAWTVGLPGASDVALDLGCGWLHGARTNAWTAIADEVGLTVDRTPAPWNGGRRLQRDEADTQAAQEAIGAYFERLDSHDGDDTDLAAALEPGNPWNGQIRAIGTYITGAELERSSVADYNRYDPGPGPDWRVREGYGTLIALYGRPVPARLGVNVRRIDHRDTGRIGIETNQGVLSARAVLVTVSTNMLAAEKIAFDPPLPDKTQAAARLPLGLADKLFLGLAHPEALPADTHMLGAISRGATGTYQLRPLGAAVVEGYFAGDLAHDLEREGSEAAFAFAADELAGQFGADIRKELSLAAISAWAAAPHIGGSYSYAQPGASDQRAVLAAPHDGRIFFAGEACSHSRYSTAHGAYETGVAAADLIAGAFSRNA</sequence>
<evidence type="ECO:0000256" key="6">
    <source>
        <dbReference type="ARBA" id="ARBA00047321"/>
    </source>
</evidence>
<accession>A0A7X6EXM5</accession>
<evidence type="ECO:0000256" key="3">
    <source>
        <dbReference type="ARBA" id="ARBA00012535"/>
    </source>
</evidence>
<comment type="catalytic activity">
    <reaction evidence="6">
        <text>L-tryptophan + O2 = indole-3-acetamide + CO2 + H2O</text>
        <dbReference type="Rhea" id="RHEA:16165"/>
        <dbReference type="ChEBI" id="CHEBI:15377"/>
        <dbReference type="ChEBI" id="CHEBI:15379"/>
        <dbReference type="ChEBI" id="CHEBI:16031"/>
        <dbReference type="ChEBI" id="CHEBI:16526"/>
        <dbReference type="ChEBI" id="CHEBI:57912"/>
        <dbReference type="EC" id="1.13.12.3"/>
    </reaction>
</comment>
<gene>
    <name evidence="8" type="ORF">HER27_027440</name>
</gene>
<protein>
    <recommendedName>
        <fullName evidence="4">Tryptophan 2-monooxygenase</fullName>
        <ecNumber evidence="3">1.13.12.3</ecNumber>
    </recommendedName>
</protein>
<dbReference type="GO" id="GO:0009851">
    <property type="term" value="P:auxin biosynthetic process"/>
    <property type="evidence" value="ECO:0007669"/>
    <property type="project" value="UniProtKB-KW"/>
</dbReference>